<feature type="non-terminal residue" evidence="1">
    <location>
        <position position="1"/>
    </location>
</feature>
<reference evidence="1" key="1">
    <citation type="journal article" date="2020" name="Stud. Mycol.">
        <title>101 Dothideomycetes genomes: a test case for predicting lifestyles and emergence of pathogens.</title>
        <authorList>
            <person name="Haridas S."/>
            <person name="Albert R."/>
            <person name="Binder M."/>
            <person name="Bloem J."/>
            <person name="Labutti K."/>
            <person name="Salamov A."/>
            <person name="Andreopoulos B."/>
            <person name="Baker S."/>
            <person name="Barry K."/>
            <person name="Bills G."/>
            <person name="Bluhm B."/>
            <person name="Cannon C."/>
            <person name="Castanera R."/>
            <person name="Culley D."/>
            <person name="Daum C."/>
            <person name="Ezra D."/>
            <person name="Gonzalez J."/>
            <person name="Henrissat B."/>
            <person name="Kuo A."/>
            <person name="Liang C."/>
            <person name="Lipzen A."/>
            <person name="Lutzoni F."/>
            <person name="Magnuson J."/>
            <person name="Mondo S."/>
            <person name="Nolan M."/>
            <person name="Ohm R."/>
            <person name="Pangilinan J."/>
            <person name="Park H.-J."/>
            <person name="Ramirez L."/>
            <person name="Alfaro M."/>
            <person name="Sun H."/>
            <person name="Tritt A."/>
            <person name="Yoshinaga Y."/>
            <person name="Zwiers L.-H."/>
            <person name="Turgeon B."/>
            <person name="Goodwin S."/>
            <person name="Spatafora J."/>
            <person name="Crous P."/>
            <person name="Grigoriev I."/>
        </authorList>
    </citation>
    <scope>NUCLEOTIDE SEQUENCE</scope>
    <source>
        <strain evidence="1">CBS 207.26</strain>
    </source>
</reference>
<dbReference type="Proteomes" id="UP000800200">
    <property type="component" value="Unassembled WGS sequence"/>
</dbReference>
<feature type="non-terminal residue" evidence="1">
    <location>
        <position position="60"/>
    </location>
</feature>
<sequence>QVMGVCCLDTGLRVCRALKFNLSHSLTTIRPLSTPAIVTGVRTYFSKPTIHQPLRTPRLR</sequence>
<evidence type="ECO:0000313" key="2">
    <source>
        <dbReference type="Proteomes" id="UP000800200"/>
    </source>
</evidence>
<organism evidence="1 2">
    <name type="scientific">Zopfia rhizophila CBS 207.26</name>
    <dbReference type="NCBI Taxonomy" id="1314779"/>
    <lineage>
        <taxon>Eukaryota</taxon>
        <taxon>Fungi</taxon>
        <taxon>Dikarya</taxon>
        <taxon>Ascomycota</taxon>
        <taxon>Pezizomycotina</taxon>
        <taxon>Dothideomycetes</taxon>
        <taxon>Dothideomycetes incertae sedis</taxon>
        <taxon>Zopfiaceae</taxon>
        <taxon>Zopfia</taxon>
    </lineage>
</organism>
<dbReference type="EMBL" id="ML994740">
    <property type="protein sequence ID" value="KAF2175218.1"/>
    <property type="molecule type" value="Genomic_DNA"/>
</dbReference>
<dbReference type="AlphaFoldDB" id="A0A6A6D9P5"/>
<gene>
    <name evidence="1" type="ORF">K469DRAFT_702916</name>
</gene>
<name>A0A6A6D9P5_9PEZI</name>
<accession>A0A6A6D9P5</accession>
<evidence type="ECO:0000313" key="1">
    <source>
        <dbReference type="EMBL" id="KAF2175218.1"/>
    </source>
</evidence>
<protein>
    <submittedName>
        <fullName evidence="1">Uncharacterized protein</fullName>
    </submittedName>
</protein>
<proteinExistence type="predicted"/>
<keyword evidence="2" id="KW-1185">Reference proteome</keyword>